<evidence type="ECO:0000313" key="2">
    <source>
        <dbReference type="Proteomes" id="UP000005380"/>
    </source>
</evidence>
<sequence>MKKTFALTHEKIAPARLVDAIKHEVRKYLKRERAKALPSGVDFWDFACKLGADAATSKSLHLAELNGALDQAEKDQWPQCYIEIVAKPGHRNPKS</sequence>
<dbReference type="AlphaFoldDB" id="W0DX94"/>
<reference evidence="1 2" key="1">
    <citation type="submission" date="2013-12" db="EMBL/GenBank/DDBJ databases">
        <authorList>
            <consortium name="DOE Joint Genome Institute"/>
            <person name="Kappler U."/>
            <person name="Huntemann M."/>
            <person name="Han J."/>
            <person name="Chen A."/>
            <person name="Kyrpides N."/>
            <person name="Mavromatis K."/>
            <person name="Markowitz V."/>
            <person name="Palaniappan K."/>
            <person name="Ivanova N."/>
            <person name="Schaumberg A."/>
            <person name="Pati A."/>
            <person name="Liolios K."/>
            <person name="Nordberg H.P."/>
            <person name="Cantor M.N."/>
            <person name="Hua S.X."/>
            <person name="Woyke T."/>
        </authorList>
    </citation>
    <scope>NUCLEOTIDE SEQUENCE [LARGE SCALE GENOMIC DNA]</scope>
    <source>
        <strain evidence="2">AL2</strain>
    </source>
</reference>
<organism evidence="1 2">
    <name type="scientific">Thiomicrospira aerophila AL3</name>
    <dbReference type="NCBI Taxonomy" id="717772"/>
    <lineage>
        <taxon>Bacteria</taxon>
        <taxon>Pseudomonadati</taxon>
        <taxon>Pseudomonadota</taxon>
        <taxon>Gammaproteobacteria</taxon>
        <taxon>Thiotrichales</taxon>
        <taxon>Piscirickettsiaceae</taxon>
        <taxon>Thiomicrospira</taxon>
    </lineage>
</organism>
<dbReference type="OrthoDB" id="9794656at2"/>
<accession>W0DX94</accession>
<proteinExistence type="predicted"/>
<dbReference type="HOGENOM" id="CLU_136846_0_0_6"/>
<protein>
    <submittedName>
        <fullName evidence="1">Uncharacterized protein</fullName>
    </submittedName>
</protein>
<dbReference type="EMBL" id="CP007030">
    <property type="protein sequence ID" value="AHF01496.1"/>
    <property type="molecule type" value="Genomic_DNA"/>
</dbReference>
<dbReference type="Proteomes" id="UP000005380">
    <property type="component" value="Chromosome"/>
</dbReference>
<dbReference type="InParanoid" id="W0DX94"/>
<evidence type="ECO:0000313" key="1">
    <source>
        <dbReference type="EMBL" id="AHF01496.1"/>
    </source>
</evidence>
<dbReference type="Pfam" id="PF19669">
    <property type="entry name" value="DUF6172"/>
    <property type="match status" value="1"/>
</dbReference>
<dbReference type="InterPro" id="IPR046170">
    <property type="entry name" value="DUF6172"/>
</dbReference>
<name>W0DX94_9GAMM</name>
<dbReference type="STRING" id="717772.THIAE_06760"/>
<keyword evidence="2" id="KW-1185">Reference proteome</keyword>
<dbReference type="KEGG" id="tao:THIAE_06760"/>
<dbReference type="RefSeq" id="WP_006461029.1">
    <property type="nucleotide sequence ID" value="NZ_CP007030.1"/>
</dbReference>
<dbReference type="eggNOG" id="ENOG5032RT7">
    <property type="taxonomic scope" value="Bacteria"/>
</dbReference>
<gene>
    <name evidence="1" type="ORF">THIAE_06760</name>
</gene>